<reference evidence="2" key="3">
    <citation type="journal article" date="2017" name="Nature">
        <title>Genome sequence of the progenitor of the wheat D genome Aegilops tauschii.</title>
        <authorList>
            <person name="Luo M.C."/>
            <person name="Gu Y.Q."/>
            <person name="Puiu D."/>
            <person name="Wang H."/>
            <person name="Twardziok S.O."/>
            <person name="Deal K.R."/>
            <person name="Huo N."/>
            <person name="Zhu T."/>
            <person name="Wang L."/>
            <person name="Wang Y."/>
            <person name="McGuire P.E."/>
            <person name="Liu S."/>
            <person name="Long H."/>
            <person name="Ramasamy R.K."/>
            <person name="Rodriguez J.C."/>
            <person name="Van S.L."/>
            <person name="Yuan L."/>
            <person name="Wang Z."/>
            <person name="Xia Z."/>
            <person name="Xiao L."/>
            <person name="Anderson O.D."/>
            <person name="Ouyang S."/>
            <person name="Liang Y."/>
            <person name="Zimin A.V."/>
            <person name="Pertea G."/>
            <person name="Qi P."/>
            <person name="Bennetzen J.L."/>
            <person name="Dai X."/>
            <person name="Dawson M.W."/>
            <person name="Muller H.G."/>
            <person name="Kugler K."/>
            <person name="Rivarola-Duarte L."/>
            <person name="Spannagl M."/>
            <person name="Mayer K.F.X."/>
            <person name="Lu F.H."/>
            <person name="Bevan M.W."/>
            <person name="Leroy P."/>
            <person name="Li P."/>
            <person name="You F.M."/>
            <person name="Sun Q."/>
            <person name="Liu Z."/>
            <person name="Lyons E."/>
            <person name="Wicker T."/>
            <person name="Salzberg S.L."/>
            <person name="Devos K.M."/>
            <person name="Dvorak J."/>
        </authorList>
    </citation>
    <scope>NUCLEOTIDE SEQUENCE [LARGE SCALE GENOMIC DNA]</scope>
    <source>
        <strain evidence="2">cv. AL8/78</strain>
    </source>
</reference>
<dbReference type="InterPro" id="IPR032675">
    <property type="entry name" value="LRR_dom_sf"/>
</dbReference>
<dbReference type="InterPro" id="IPR055411">
    <property type="entry name" value="LRR_FXL15/At3g58940/PEG3-like"/>
</dbReference>
<dbReference type="AlphaFoldDB" id="A0A453AP83"/>
<protein>
    <recommendedName>
        <fullName evidence="1">F-box/LRR-repeat protein 15/At3g58940/PEG3-like LRR domain-containing protein</fullName>
    </recommendedName>
</protein>
<evidence type="ECO:0000313" key="2">
    <source>
        <dbReference type="EnsemblPlants" id="AET2Gv20213500.1"/>
    </source>
</evidence>
<dbReference type="Proteomes" id="UP000015105">
    <property type="component" value="Chromosome 2D"/>
</dbReference>
<reference evidence="3" key="1">
    <citation type="journal article" date="2014" name="Science">
        <title>Ancient hybridizations among the ancestral genomes of bread wheat.</title>
        <authorList>
            <consortium name="International Wheat Genome Sequencing Consortium,"/>
            <person name="Marcussen T."/>
            <person name="Sandve S.R."/>
            <person name="Heier L."/>
            <person name="Spannagl M."/>
            <person name="Pfeifer M."/>
            <person name="Jakobsen K.S."/>
            <person name="Wulff B.B."/>
            <person name="Steuernagel B."/>
            <person name="Mayer K.F."/>
            <person name="Olsen O.A."/>
        </authorList>
    </citation>
    <scope>NUCLEOTIDE SEQUENCE [LARGE SCALE GENOMIC DNA]</scope>
    <source>
        <strain evidence="3">cv. AL8/78</strain>
    </source>
</reference>
<dbReference type="SUPFAM" id="SSF52047">
    <property type="entry name" value="RNI-like"/>
    <property type="match status" value="1"/>
</dbReference>
<dbReference type="Gene3D" id="3.80.10.10">
    <property type="entry name" value="Ribonuclease Inhibitor"/>
    <property type="match status" value="1"/>
</dbReference>
<dbReference type="InterPro" id="IPR055302">
    <property type="entry name" value="F-box_dom-containing"/>
</dbReference>
<evidence type="ECO:0000259" key="1">
    <source>
        <dbReference type="Pfam" id="PF24758"/>
    </source>
</evidence>
<dbReference type="Pfam" id="PF24758">
    <property type="entry name" value="LRR_At5g56370"/>
    <property type="match status" value="1"/>
</dbReference>
<reference evidence="3" key="2">
    <citation type="journal article" date="2017" name="Nat. Plants">
        <title>The Aegilops tauschii genome reveals multiple impacts of transposons.</title>
        <authorList>
            <person name="Zhao G."/>
            <person name="Zou C."/>
            <person name="Li K."/>
            <person name="Wang K."/>
            <person name="Li T."/>
            <person name="Gao L."/>
            <person name="Zhang X."/>
            <person name="Wang H."/>
            <person name="Yang Z."/>
            <person name="Liu X."/>
            <person name="Jiang W."/>
            <person name="Mao L."/>
            <person name="Kong X."/>
            <person name="Jiao Y."/>
            <person name="Jia J."/>
        </authorList>
    </citation>
    <scope>NUCLEOTIDE SEQUENCE [LARGE SCALE GENOMIC DNA]</scope>
    <source>
        <strain evidence="3">cv. AL8/78</strain>
    </source>
</reference>
<reference evidence="2" key="5">
    <citation type="journal article" date="2021" name="G3 (Bethesda)">
        <title>Aegilops tauschii genome assembly Aet v5.0 features greater sequence contiguity and improved annotation.</title>
        <authorList>
            <person name="Wang L."/>
            <person name="Zhu T."/>
            <person name="Rodriguez J.C."/>
            <person name="Deal K.R."/>
            <person name="Dubcovsky J."/>
            <person name="McGuire P.E."/>
            <person name="Lux T."/>
            <person name="Spannagl M."/>
            <person name="Mayer K.F.X."/>
            <person name="Baldrich P."/>
            <person name="Meyers B.C."/>
            <person name="Huo N."/>
            <person name="Gu Y.Q."/>
            <person name="Zhou H."/>
            <person name="Devos K.M."/>
            <person name="Bennetzen J.L."/>
            <person name="Unver T."/>
            <person name="Budak H."/>
            <person name="Gulick P.J."/>
            <person name="Galiba G."/>
            <person name="Kalapos B."/>
            <person name="Nelson D.R."/>
            <person name="Li P."/>
            <person name="You F.M."/>
            <person name="Luo M.C."/>
            <person name="Dvorak J."/>
        </authorList>
    </citation>
    <scope>NUCLEOTIDE SEQUENCE [LARGE SCALE GENOMIC DNA]</scope>
    <source>
        <strain evidence="2">cv. AL8/78</strain>
    </source>
</reference>
<proteinExistence type="predicted"/>
<name>A0A453AP83_AEGTS</name>
<sequence>MASAVAPHGCPQPRHQTLLRPRSLRLLRRLLPRRRRATALKRLTLFLTEGAYRLLSRWYSDPRPKEDVRVAGLLADPAAAGLEDLRIGSEKQNQCDDMYSPPLGSLPFAATLRVLELKRCNLKPPSARLAFPRLTDLTLRHCFALEGHLQVLVDNAPALTSLVLVNLRQNSPEQPGSDKTIYMHSTFSLRLRCPKVTALVLETHYLGWHELDDPANTGIELDMPSLRSFRYSGYPLKLSLASPAPALARVNLDATRRDHSVQQYEPTSRVLTRFSSTRALKLRLDNIEDILAGRTILPTFPNLKLLQVHGKCKDGDRSTTVAVARLLASCPAMSELRLRLEMSHHYWYNTEEPAGGPFGESMDRFERLACMSSAHRDAVQLDGVSGLPNALTNSKFVCLETTLHKVTLQFKAREVNCFQVRLAKFLVENAMVLQEMHVDDGSQFWSDHLSHKVARWRAGAFQARNL</sequence>
<dbReference type="PANTHER" id="PTHR32141">
    <property type="match status" value="1"/>
</dbReference>
<reference evidence="2" key="4">
    <citation type="submission" date="2019-03" db="UniProtKB">
        <authorList>
            <consortium name="EnsemblPlants"/>
        </authorList>
    </citation>
    <scope>IDENTIFICATION</scope>
</reference>
<dbReference type="Gramene" id="AET2Gv20213500.1">
    <property type="protein sequence ID" value="AET2Gv20213500.1"/>
    <property type="gene ID" value="AET2Gv20213500"/>
</dbReference>
<feature type="domain" description="F-box/LRR-repeat protein 15/At3g58940/PEG3-like LRR" evidence="1">
    <location>
        <begin position="71"/>
        <end position="169"/>
    </location>
</feature>
<evidence type="ECO:0000313" key="3">
    <source>
        <dbReference type="Proteomes" id="UP000015105"/>
    </source>
</evidence>
<keyword evidence="3" id="KW-1185">Reference proteome</keyword>
<dbReference type="EnsemblPlants" id="AET2Gv20213500.1">
    <property type="protein sequence ID" value="AET2Gv20213500.1"/>
    <property type="gene ID" value="AET2Gv20213500"/>
</dbReference>
<dbReference type="STRING" id="200361.A0A453AP83"/>
<dbReference type="PANTHER" id="PTHR32141:SF78">
    <property type="entry name" value="F-BOX DOMAIN-CONTAINING PROTEIN"/>
    <property type="match status" value="1"/>
</dbReference>
<accession>A0A453AP83</accession>
<organism evidence="2 3">
    <name type="scientific">Aegilops tauschii subsp. strangulata</name>
    <name type="common">Goatgrass</name>
    <dbReference type="NCBI Taxonomy" id="200361"/>
    <lineage>
        <taxon>Eukaryota</taxon>
        <taxon>Viridiplantae</taxon>
        <taxon>Streptophyta</taxon>
        <taxon>Embryophyta</taxon>
        <taxon>Tracheophyta</taxon>
        <taxon>Spermatophyta</taxon>
        <taxon>Magnoliopsida</taxon>
        <taxon>Liliopsida</taxon>
        <taxon>Poales</taxon>
        <taxon>Poaceae</taxon>
        <taxon>BOP clade</taxon>
        <taxon>Pooideae</taxon>
        <taxon>Triticodae</taxon>
        <taxon>Triticeae</taxon>
        <taxon>Triticinae</taxon>
        <taxon>Aegilops</taxon>
    </lineage>
</organism>